<dbReference type="InterPro" id="IPR013747">
    <property type="entry name" value="ACP_syn_III_C"/>
</dbReference>
<keyword evidence="2" id="KW-0012">Acyltransferase</keyword>
<keyword evidence="6" id="KW-1185">Reference proteome</keyword>
<dbReference type="GO" id="GO:0004315">
    <property type="term" value="F:3-oxoacyl-[acyl-carrier-protein] synthase activity"/>
    <property type="evidence" value="ECO:0007669"/>
    <property type="project" value="InterPro"/>
</dbReference>
<evidence type="ECO:0000313" key="6">
    <source>
        <dbReference type="Proteomes" id="UP000077824"/>
    </source>
</evidence>
<dbReference type="Proteomes" id="UP000077824">
    <property type="component" value="Chromosome"/>
</dbReference>
<dbReference type="Gene3D" id="3.40.47.10">
    <property type="match status" value="1"/>
</dbReference>
<protein>
    <submittedName>
        <fullName evidence="5">3-oxoacyl-ACP synthase</fullName>
    </submittedName>
</protein>
<feature type="domain" description="Beta-ketoacyl-[acyl-carrier-protein] synthase III C-terminal" evidence="3">
    <location>
        <begin position="255"/>
        <end position="353"/>
    </location>
</feature>
<organism evidence="5 6">
    <name type="scientific">Chryseobacterium glaciei</name>
    <dbReference type="NCBI Taxonomy" id="1685010"/>
    <lineage>
        <taxon>Bacteria</taxon>
        <taxon>Pseudomonadati</taxon>
        <taxon>Bacteroidota</taxon>
        <taxon>Flavobacteriia</taxon>
        <taxon>Flavobacteriales</taxon>
        <taxon>Weeksellaceae</taxon>
        <taxon>Chryseobacterium group</taxon>
        <taxon>Chryseobacterium</taxon>
    </lineage>
</organism>
<evidence type="ECO:0000313" key="5">
    <source>
        <dbReference type="EMBL" id="ANF49331.1"/>
    </source>
</evidence>
<dbReference type="GO" id="GO:0044550">
    <property type="term" value="P:secondary metabolite biosynthetic process"/>
    <property type="evidence" value="ECO:0007669"/>
    <property type="project" value="TreeGrafter"/>
</dbReference>
<evidence type="ECO:0000256" key="1">
    <source>
        <dbReference type="ARBA" id="ARBA00022679"/>
    </source>
</evidence>
<gene>
    <name evidence="5" type="ORF">A0O34_01620</name>
</gene>
<sequence>MPNTIIIGSGSYIPNRVIGRDYFMDAEFYTDEGEKIEKPTEEIISKFVEITEIEERRYIEDDNSNSRIGYEASKIAIEDAKVNPEEIDYIIYASNFGEVSTAGLVNFMPTMAARVKNHLGIRNRKCITYDMIFGCPGWVEAMILADNLIKANVAKTILVVGSETLSRVTDPYDRNKMIFADGAGAVVVIATEEENVGIINHNTICDNGPELDYLVSAGSLNKEADQEKFYIRMLGRKIYEYALKNVPVAVKETIDDAGLSIEDIDKILIHQANAKMDYAMIERIHRLYHVKDYDHSISPMTIQKLGNSSVATIPTLFDLIIKGKLEGHSFKDKGNIVMASVGAGMNINAIVYRFP</sequence>
<keyword evidence="1" id="KW-0808">Transferase</keyword>
<dbReference type="CDD" id="cd00830">
    <property type="entry name" value="KAS_III"/>
    <property type="match status" value="1"/>
</dbReference>
<proteinExistence type="predicted"/>
<feature type="domain" description="Beta-ketoacyl-[acyl-carrier-protein] synthase III N-terminal" evidence="4">
    <location>
        <begin position="129"/>
        <end position="206"/>
    </location>
</feature>
<dbReference type="RefSeq" id="WP_066750535.1">
    <property type="nucleotide sequence ID" value="NZ_CP015199.1"/>
</dbReference>
<dbReference type="KEGG" id="chh:A0O34_01620"/>
<accession>A0A172XQU7</accession>
<dbReference type="OrthoDB" id="5171393at2"/>
<evidence type="ECO:0000256" key="2">
    <source>
        <dbReference type="ARBA" id="ARBA00023315"/>
    </source>
</evidence>
<dbReference type="InterPro" id="IPR013751">
    <property type="entry name" value="ACP_syn_III_N"/>
</dbReference>
<reference evidence="5 6" key="1">
    <citation type="submission" date="2016-04" db="EMBL/GenBank/DDBJ databases">
        <title>Complete Genome Sequence of Chryseobacterium sp. IHBB 10212.</title>
        <authorList>
            <person name="Pal M."/>
            <person name="Swarnkar M.K."/>
            <person name="Kaushal K."/>
            <person name="Chhibber S."/>
            <person name="Singh A.K."/>
            <person name="Gulati A."/>
        </authorList>
    </citation>
    <scope>NUCLEOTIDE SEQUENCE [LARGE SCALE GENOMIC DNA]</scope>
    <source>
        <strain evidence="5 6">IHBB 10212</strain>
    </source>
</reference>
<dbReference type="InterPro" id="IPR016039">
    <property type="entry name" value="Thiolase-like"/>
</dbReference>
<dbReference type="SUPFAM" id="SSF53901">
    <property type="entry name" value="Thiolase-like"/>
    <property type="match status" value="1"/>
</dbReference>
<dbReference type="Pfam" id="PF08545">
    <property type="entry name" value="ACP_syn_III"/>
    <property type="match status" value="1"/>
</dbReference>
<dbReference type="Pfam" id="PF08541">
    <property type="entry name" value="ACP_syn_III_C"/>
    <property type="match status" value="1"/>
</dbReference>
<dbReference type="STRING" id="1685010.A0O34_01620"/>
<dbReference type="GO" id="GO:0006633">
    <property type="term" value="P:fatty acid biosynthetic process"/>
    <property type="evidence" value="ECO:0007669"/>
    <property type="project" value="InterPro"/>
</dbReference>
<evidence type="ECO:0000259" key="3">
    <source>
        <dbReference type="Pfam" id="PF08541"/>
    </source>
</evidence>
<dbReference type="PANTHER" id="PTHR34069">
    <property type="entry name" value="3-OXOACYL-[ACYL-CARRIER-PROTEIN] SYNTHASE 3"/>
    <property type="match status" value="1"/>
</dbReference>
<dbReference type="PANTHER" id="PTHR34069:SF3">
    <property type="entry name" value="ACYL-COA:ACYL-COA ALKYLTRANSFERASE"/>
    <property type="match status" value="1"/>
</dbReference>
<dbReference type="EMBL" id="CP015199">
    <property type="protein sequence ID" value="ANF49331.1"/>
    <property type="molecule type" value="Genomic_DNA"/>
</dbReference>
<evidence type="ECO:0000259" key="4">
    <source>
        <dbReference type="Pfam" id="PF08545"/>
    </source>
</evidence>
<name>A0A172XQU7_9FLAO</name>
<dbReference type="AlphaFoldDB" id="A0A172XQU7"/>